<dbReference type="InterPro" id="IPR009057">
    <property type="entry name" value="Homeodomain-like_sf"/>
</dbReference>
<dbReference type="EMBL" id="UHED01000001">
    <property type="protein sequence ID" value="SUM81871.1"/>
    <property type="molecule type" value="Genomic_DNA"/>
</dbReference>
<dbReference type="InterPro" id="IPR001647">
    <property type="entry name" value="HTH_TetR"/>
</dbReference>
<dbReference type="SUPFAM" id="SSF46689">
    <property type="entry name" value="Homeodomain-like"/>
    <property type="match status" value="1"/>
</dbReference>
<dbReference type="GO" id="GO:0003677">
    <property type="term" value="F:DNA binding"/>
    <property type="evidence" value="ECO:0007669"/>
    <property type="project" value="UniProtKB-UniRule"/>
</dbReference>
<dbReference type="RefSeq" id="WP_041079474.1">
    <property type="nucleotide sequence ID" value="NZ_CAXOKG010000002.1"/>
</dbReference>
<name>A0A380HJ13_STASA</name>
<accession>A0A380HJ13</accession>
<organism evidence="2 3">
    <name type="scientific">Staphylococcus saprophyticus</name>
    <dbReference type="NCBI Taxonomy" id="29385"/>
    <lineage>
        <taxon>Bacteria</taxon>
        <taxon>Bacillati</taxon>
        <taxon>Bacillota</taxon>
        <taxon>Bacilli</taxon>
        <taxon>Bacillales</taxon>
        <taxon>Staphylococcaceae</taxon>
        <taxon>Staphylococcus</taxon>
    </lineage>
</organism>
<protein>
    <submittedName>
        <fullName evidence="2">Transcriptional regulator</fullName>
    </submittedName>
</protein>
<gene>
    <name evidence="2" type="ORF">NCTC7688_00365</name>
</gene>
<dbReference type="Gene3D" id="1.10.357.10">
    <property type="entry name" value="Tetracycline Repressor, domain 2"/>
    <property type="match status" value="1"/>
</dbReference>
<dbReference type="AlphaFoldDB" id="A0A380HJ13"/>
<evidence type="ECO:0000313" key="2">
    <source>
        <dbReference type="EMBL" id="SUM81871.1"/>
    </source>
</evidence>
<dbReference type="PROSITE" id="PS50977">
    <property type="entry name" value="HTH_TETR_2"/>
    <property type="match status" value="1"/>
</dbReference>
<reference evidence="2 3" key="1">
    <citation type="submission" date="2018-06" db="EMBL/GenBank/DDBJ databases">
        <authorList>
            <consortium name="Pathogen Informatics"/>
            <person name="Doyle S."/>
        </authorList>
    </citation>
    <scope>NUCLEOTIDE SEQUENCE [LARGE SCALE GENOMIC DNA]</scope>
    <source>
        <strain evidence="2 3">NCTC7688</strain>
    </source>
</reference>
<evidence type="ECO:0000313" key="3">
    <source>
        <dbReference type="Proteomes" id="UP000254707"/>
    </source>
</evidence>
<keyword evidence="1" id="KW-0238">DNA-binding</keyword>
<dbReference type="Proteomes" id="UP000254707">
    <property type="component" value="Unassembled WGS sequence"/>
</dbReference>
<evidence type="ECO:0000256" key="1">
    <source>
        <dbReference type="ARBA" id="ARBA00023125"/>
    </source>
</evidence>
<dbReference type="SUPFAM" id="SSF48498">
    <property type="entry name" value="Tetracyclin repressor-like, C-terminal domain"/>
    <property type="match status" value="1"/>
</dbReference>
<dbReference type="InterPro" id="IPR036271">
    <property type="entry name" value="Tet_transcr_reg_TetR-rel_C_sf"/>
</dbReference>
<sequence>MPKVVDHEKKKQQIIQYAWQSIVSNGAKGATVRNIAKLARMTPGQIRYYYPNHHDLLKAVSVEVDSKVRGRIKAVYNDGSLSPLDKVIQAMLKAMPLDEERYADMEVWLAFQYELHEVGKDSMGNEIFTLVKASMSFLEEHDLLDTSLNQYVAIMKMHALLDGLALHKLLNPEQMINEDIEHLIESEVKSWLRR</sequence>
<proteinExistence type="predicted"/>